<dbReference type="FunFam" id="3.30.160.60:FF:000052">
    <property type="entry name" value="zinc finger protein 546 isoform X1"/>
    <property type="match status" value="1"/>
</dbReference>
<keyword evidence="5" id="KW-0862">Zinc</keyword>
<proteinExistence type="inferred from homology"/>
<dbReference type="PANTHER" id="PTHR23234">
    <property type="entry name" value="ZNF44 PROTEIN"/>
    <property type="match status" value="1"/>
</dbReference>
<organism evidence="13 14">
    <name type="scientific">Hipposideros armiger</name>
    <name type="common">Great Himalayan leaf-nosed bat</name>
    <dbReference type="NCBI Taxonomy" id="186990"/>
    <lineage>
        <taxon>Eukaryota</taxon>
        <taxon>Metazoa</taxon>
        <taxon>Chordata</taxon>
        <taxon>Craniata</taxon>
        <taxon>Vertebrata</taxon>
        <taxon>Euteleostomi</taxon>
        <taxon>Mammalia</taxon>
        <taxon>Eutheria</taxon>
        <taxon>Laurasiatheria</taxon>
        <taxon>Chiroptera</taxon>
        <taxon>Yinpterochiroptera</taxon>
        <taxon>Rhinolophoidea</taxon>
        <taxon>Hipposideridae</taxon>
        <taxon>Hipposideros</taxon>
    </lineage>
</organism>
<dbReference type="FunFam" id="3.30.160.60:FF:000608">
    <property type="entry name" value="zinc finger protein 286A isoform X1"/>
    <property type="match status" value="1"/>
</dbReference>
<protein>
    <submittedName>
        <fullName evidence="14">Zinc finger protein 114 isoform X1</fullName>
    </submittedName>
</protein>
<feature type="domain" description="C2H2-type" evidence="11">
    <location>
        <begin position="360"/>
        <end position="387"/>
    </location>
</feature>
<dbReference type="Pfam" id="PF00096">
    <property type="entry name" value="zf-C2H2"/>
    <property type="match status" value="4"/>
</dbReference>
<dbReference type="GO" id="GO:0008270">
    <property type="term" value="F:zinc ion binding"/>
    <property type="evidence" value="ECO:0007669"/>
    <property type="project" value="UniProtKB-KW"/>
</dbReference>
<evidence type="ECO:0000256" key="2">
    <source>
        <dbReference type="ARBA" id="ARBA00022723"/>
    </source>
</evidence>
<feature type="domain" description="KRAB" evidence="12">
    <location>
        <begin position="23"/>
        <end position="123"/>
    </location>
</feature>
<dbReference type="CTD" id="163071"/>
<dbReference type="GO" id="GO:0003677">
    <property type="term" value="F:DNA binding"/>
    <property type="evidence" value="ECO:0007669"/>
    <property type="project" value="UniProtKB-KW"/>
</dbReference>
<dbReference type="Gene3D" id="6.10.140.140">
    <property type="match status" value="1"/>
</dbReference>
<evidence type="ECO:0000256" key="8">
    <source>
        <dbReference type="ARBA" id="ARBA00023163"/>
    </source>
</evidence>
<dbReference type="Gene3D" id="3.30.160.60">
    <property type="entry name" value="Classic Zinc Finger"/>
    <property type="match status" value="4"/>
</dbReference>
<evidence type="ECO:0000313" key="13">
    <source>
        <dbReference type="Proteomes" id="UP000694851"/>
    </source>
</evidence>
<keyword evidence="7" id="KW-0238">DNA-binding</keyword>
<dbReference type="AlphaFoldDB" id="A0A8B7SJZ4"/>
<keyword evidence="2" id="KW-0479">Metal-binding</keyword>
<keyword evidence="13" id="KW-1185">Reference proteome</keyword>
<accession>A0A8B7SJZ4</accession>
<keyword evidence="9" id="KW-0539">Nucleus</keyword>
<dbReference type="FunFam" id="3.30.160.60:FF:000624">
    <property type="entry name" value="zinc finger protein 697"/>
    <property type="match status" value="1"/>
</dbReference>
<feature type="domain" description="C2H2-type" evidence="11">
    <location>
        <begin position="332"/>
        <end position="359"/>
    </location>
</feature>
<evidence type="ECO:0000256" key="9">
    <source>
        <dbReference type="ARBA" id="ARBA00023242"/>
    </source>
</evidence>
<dbReference type="GO" id="GO:0006355">
    <property type="term" value="P:regulation of DNA-templated transcription"/>
    <property type="evidence" value="ECO:0007669"/>
    <property type="project" value="InterPro"/>
</dbReference>
<dbReference type="PROSITE" id="PS50805">
    <property type="entry name" value="KRAB"/>
    <property type="match status" value="1"/>
</dbReference>
<dbReference type="InterPro" id="IPR036051">
    <property type="entry name" value="KRAB_dom_sf"/>
</dbReference>
<dbReference type="SUPFAM" id="SSF109640">
    <property type="entry name" value="KRAB domain (Kruppel-associated box)"/>
    <property type="match status" value="1"/>
</dbReference>
<dbReference type="FunFam" id="3.30.160.60:FF:000340">
    <property type="entry name" value="zinc finger protein 473 isoform X1"/>
    <property type="match status" value="1"/>
</dbReference>
<dbReference type="InterPro" id="IPR001909">
    <property type="entry name" value="KRAB"/>
</dbReference>
<keyword evidence="3" id="KW-0677">Repeat</keyword>
<dbReference type="InterPro" id="IPR013087">
    <property type="entry name" value="Znf_C2H2_type"/>
</dbReference>
<dbReference type="Pfam" id="PF01352">
    <property type="entry name" value="KRAB"/>
    <property type="match status" value="1"/>
</dbReference>
<evidence type="ECO:0000259" key="11">
    <source>
        <dbReference type="PROSITE" id="PS50157"/>
    </source>
</evidence>
<keyword evidence="8" id="KW-0804">Transcription</keyword>
<dbReference type="KEGG" id="hai:109390990"/>
<dbReference type="PROSITE" id="PS00028">
    <property type="entry name" value="ZINC_FINGER_C2H2_1"/>
    <property type="match status" value="4"/>
</dbReference>
<evidence type="ECO:0000256" key="5">
    <source>
        <dbReference type="ARBA" id="ARBA00022833"/>
    </source>
</evidence>
<dbReference type="GO" id="GO:0005634">
    <property type="term" value="C:nucleus"/>
    <property type="evidence" value="ECO:0007669"/>
    <property type="project" value="UniProtKB-ARBA"/>
</dbReference>
<reference evidence="14" key="1">
    <citation type="submission" date="2025-08" db="UniProtKB">
        <authorList>
            <consortium name="RefSeq"/>
        </authorList>
    </citation>
    <scope>IDENTIFICATION</scope>
    <source>
        <tissue evidence="14">Muscle</tissue>
    </source>
</reference>
<dbReference type="InterPro" id="IPR050758">
    <property type="entry name" value="Znf_C2H2-type"/>
</dbReference>
<name>A0A8B7SJZ4_HIPAR</name>
<dbReference type="SMART" id="SM00349">
    <property type="entry name" value="KRAB"/>
    <property type="match status" value="1"/>
</dbReference>
<keyword evidence="4 10" id="KW-0863">Zinc-finger</keyword>
<dbReference type="SMART" id="SM00355">
    <property type="entry name" value="ZnF_C2H2"/>
    <property type="match status" value="4"/>
</dbReference>
<dbReference type="GeneID" id="109390990"/>
<evidence type="ECO:0000256" key="1">
    <source>
        <dbReference type="ARBA" id="ARBA00006991"/>
    </source>
</evidence>
<dbReference type="CDD" id="cd07765">
    <property type="entry name" value="KRAB_A-box"/>
    <property type="match status" value="1"/>
</dbReference>
<sequence length="439" mass="51091">MSAWAAPATDARPEAGAGEMDLVTFRDVALNFTKEEWALLDREQRNLYRDVMLENYRNLASIDDQHNTKNSIPQQDILAEKTFHEASKLCLTSNSSQPSMLGDLECHKTEKPHKLRRQKVKQVAVVQEKKSLVRDCEYHKKRENPKPNSTFVPAQGVYPKELKTGMQTDTGTLDSTRKYVPKNILKQNHILMRNQKIYKNSKYDSRLWQSIQSVPSVRTPTELKSNTWIDHQNHGLHIFDQTYMEVNVHEWSPFGKVFTEDSVLRAHRTWAKEKMYESNENENTFRNNWSCAVQMQSYMAETDNENNEHGKTFACVSNSDSRKSTRSGEITYKCQDCRKSYVYHSSLMKHMKIHTGEKPHECKKCGKTFRYSLHLNKHLIKHSVEKSHKCKECGKAFRKSSKLTEHTRVHTGEKPYKCQECGRAYFTNSGLKNHLRNHS</sequence>
<feature type="domain" description="C2H2-type" evidence="11">
    <location>
        <begin position="388"/>
        <end position="415"/>
    </location>
</feature>
<evidence type="ECO:0000313" key="14">
    <source>
        <dbReference type="RefSeq" id="XP_019513692.1"/>
    </source>
</evidence>
<gene>
    <name evidence="14" type="primary">ZNF114</name>
</gene>
<evidence type="ECO:0000256" key="7">
    <source>
        <dbReference type="ARBA" id="ARBA00023125"/>
    </source>
</evidence>
<evidence type="ECO:0000256" key="4">
    <source>
        <dbReference type="ARBA" id="ARBA00022771"/>
    </source>
</evidence>
<evidence type="ECO:0000256" key="6">
    <source>
        <dbReference type="ARBA" id="ARBA00023015"/>
    </source>
</evidence>
<evidence type="ECO:0000259" key="12">
    <source>
        <dbReference type="PROSITE" id="PS50805"/>
    </source>
</evidence>
<dbReference type="InterPro" id="IPR036236">
    <property type="entry name" value="Znf_C2H2_sf"/>
</dbReference>
<comment type="similarity">
    <text evidence="1">Belongs to the krueppel C2H2-type zinc-finger protein family.</text>
</comment>
<dbReference type="Proteomes" id="UP000694851">
    <property type="component" value="Unplaced"/>
</dbReference>
<dbReference type="PROSITE" id="PS50157">
    <property type="entry name" value="ZINC_FINGER_C2H2_2"/>
    <property type="match status" value="4"/>
</dbReference>
<dbReference type="SUPFAM" id="SSF57667">
    <property type="entry name" value="beta-beta-alpha zinc fingers"/>
    <property type="match status" value="2"/>
</dbReference>
<dbReference type="OrthoDB" id="9516563at2759"/>
<dbReference type="PANTHER" id="PTHR23234:SF10">
    <property type="entry name" value="RIKEN CDNA 6720489N17 GENE-RELATED"/>
    <property type="match status" value="1"/>
</dbReference>
<dbReference type="RefSeq" id="XP_019513692.1">
    <property type="nucleotide sequence ID" value="XM_019658147.1"/>
</dbReference>
<evidence type="ECO:0000256" key="10">
    <source>
        <dbReference type="PROSITE-ProRule" id="PRU00042"/>
    </source>
</evidence>
<feature type="domain" description="C2H2-type" evidence="11">
    <location>
        <begin position="416"/>
        <end position="439"/>
    </location>
</feature>
<keyword evidence="6" id="KW-0805">Transcription regulation</keyword>
<evidence type="ECO:0000256" key="3">
    <source>
        <dbReference type="ARBA" id="ARBA00022737"/>
    </source>
</evidence>